<keyword evidence="1" id="KW-1133">Transmembrane helix</keyword>
<accession>A0A4R3NK24</accession>
<gene>
    <name evidence="2" type="ORF">EDC90_103221</name>
</gene>
<evidence type="ECO:0000313" key="2">
    <source>
        <dbReference type="EMBL" id="TCT34680.1"/>
    </source>
</evidence>
<evidence type="ECO:0000256" key="1">
    <source>
        <dbReference type="SAM" id="Phobius"/>
    </source>
</evidence>
<dbReference type="EMBL" id="SMAR01000032">
    <property type="protein sequence ID" value="TCT34680.1"/>
    <property type="molecule type" value="Genomic_DNA"/>
</dbReference>
<evidence type="ECO:0000313" key="3">
    <source>
        <dbReference type="Proteomes" id="UP000295097"/>
    </source>
</evidence>
<reference evidence="2 3" key="1">
    <citation type="submission" date="2019-03" db="EMBL/GenBank/DDBJ databases">
        <title>Freshwater and sediment microbial communities from various areas in North America, analyzing microbe dynamics in response to fracking.</title>
        <authorList>
            <person name="Lamendella R."/>
        </authorList>
    </citation>
    <scope>NUCLEOTIDE SEQUENCE [LARGE SCALE GENOMIC DNA]</scope>
    <source>
        <strain evidence="2 3">175.2</strain>
    </source>
</reference>
<dbReference type="Proteomes" id="UP000295097">
    <property type="component" value="Unassembled WGS sequence"/>
</dbReference>
<keyword evidence="1" id="KW-0472">Membrane</keyword>
<proteinExistence type="predicted"/>
<sequence>MTLDHLTGFFCGACLAVTAYSLIAGVATLRSIKRTRASISKHQARKQ</sequence>
<comment type="caution">
    <text evidence="2">The sequence shown here is derived from an EMBL/GenBank/DDBJ whole genome shotgun (WGS) entry which is preliminary data.</text>
</comment>
<keyword evidence="1" id="KW-0812">Transmembrane</keyword>
<name>A0A4R3NK24_9HYPH</name>
<organism evidence="2 3">
    <name type="scientific">Martelella mediterranea</name>
    <dbReference type="NCBI Taxonomy" id="293089"/>
    <lineage>
        <taxon>Bacteria</taxon>
        <taxon>Pseudomonadati</taxon>
        <taxon>Pseudomonadota</taxon>
        <taxon>Alphaproteobacteria</taxon>
        <taxon>Hyphomicrobiales</taxon>
        <taxon>Aurantimonadaceae</taxon>
        <taxon>Martelella</taxon>
    </lineage>
</organism>
<dbReference type="AlphaFoldDB" id="A0A4R3NK24"/>
<keyword evidence="3" id="KW-1185">Reference proteome</keyword>
<feature type="transmembrane region" description="Helical" evidence="1">
    <location>
        <begin position="6"/>
        <end position="29"/>
    </location>
</feature>
<protein>
    <submittedName>
        <fullName evidence="2">Uncharacterized protein</fullName>
    </submittedName>
</protein>